<dbReference type="GO" id="GO:0004190">
    <property type="term" value="F:aspartic-type endopeptidase activity"/>
    <property type="evidence" value="ECO:0007669"/>
    <property type="project" value="UniProtKB-KW"/>
</dbReference>
<dbReference type="Pfam" id="PF14543">
    <property type="entry name" value="TAXi_N"/>
    <property type="match status" value="1"/>
</dbReference>
<feature type="signal peptide" evidence="6">
    <location>
        <begin position="1"/>
        <end position="20"/>
    </location>
</feature>
<sequence length="449" mass="49553">MFSHHLLVTILLSIAALSLTLQLIPSDAAVVHEQIAAAPSSNEDSINGGGKLQIAKEEIQLATSSSSHDNDQTAIAAGEEKLTVPLYGRPQSSTYLVQLRIGTPTDQISTRYVLFDTGSDLSWTQCQPCTNCSYSPYPPHDPSKSRTFRRLSCFDPMCELCTVSKGCLFRRLYGDGSTVSGDLVSDVFHFSVTGDDNYQFERDVAFGCANIEDCKAVRGYSSGILALGFGKTSFVTQLGVDRFSYCIPASEITEDGDVYDDERRSASFLRFGSHAKISGKRAPFTQDDSGYTVRLKRLVYQHGSRLNQQQPVPIFVGEKAASAMPMLVDSGTTLLWLPGSIFYPLQKKIEEDISLTRRYYFTHPDLYCYVGNMSDVEEVSVTLSFDGGVDLELFGSSLFFVDEDPREDWVCLAAAAGKRAILGVYPQRNINVGYDLSSMELSFDRDDCM</sequence>
<keyword evidence="9" id="KW-1185">Reference proteome</keyword>
<keyword evidence="2" id="KW-0645">Protease</keyword>
<dbReference type="Gramene" id="LPERR04G19470.1">
    <property type="protein sequence ID" value="LPERR04G19470.1"/>
    <property type="gene ID" value="LPERR04G19470"/>
</dbReference>
<dbReference type="InterPro" id="IPR051708">
    <property type="entry name" value="Plant_Aspart_Prot_A1"/>
</dbReference>
<dbReference type="Proteomes" id="UP000032180">
    <property type="component" value="Chromosome 4"/>
</dbReference>
<dbReference type="InterPro" id="IPR021109">
    <property type="entry name" value="Peptidase_aspartic_dom_sf"/>
</dbReference>
<evidence type="ECO:0000313" key="9">
    <source>
        <dbReference type="Proteomes" id="UP000032180"/>
    </source>
</evidence>
<reference evidence="8 9" key="1">
    <citation type="submission" date="2012-08" db="EMBL/GenBank/DDBJ databases">
        <title>Oryza genome evolution.</title>
        <authorList>
            <person name="Wing R.A."/>
        </authorList>
    </citation>
    <scope>NUCLEOTIDE SEQUENCE</scope>
</reference>
<organism evidence="8 9">
    <name type="scientific">Leersia perrieri</name>
    <dbReference type="NCBI Taxonomy" id="77586"/>
    <lineage>
        <taxon>Eukaryota</taxon>
        <taxon>Viridiplantae</taxon>
        <taxon>Streptophyta</taxon>
        <taxon>Embryophyta</taxon>
        <taxon>Tracheophyta</taxon>
        <taxon>Spermatophyta</taxon>
        <taxon>Magnoliopsida</taxon>
        <taxon>Liliopsida</taxon>
        <taxon>Poales</taxon>
        <taxon>Poaceae</taxon>
        <taxon>BOP clade</taxon>
        <taxon>Oryzoideae</taxon>
        <taxon>Oryzeae</taxon>
        <taxon>Oryzinae</taxon>
        <taxon>Leersia</taxon>
    </lineage>
</organism>
<feature type="domain" description="Peptidase A1" evidence="7">
    <location>
        <begin position="95"/>
        <end position="444"/>
    </location>
</feature>
<dbReference type="HOGENOM" id="CLU_034797_1_0_1"/>
<accession>A0A0D9W8W2</accession>
<evidence type="ECO:0000259" key="7">
    <source>
        <dbReference type="PROSITE" id="PS51767"/>
    </source>
</evidence>
<dbReference type="InterPro" id="IPR032861">
    <property type="entry name" value="TAXi_N"/>
</dbReference>
<keyword evidence="5" id="KW-0325">Glycoprotein</keyword>
<evidence type="ECO:0000256" key="1">
    <source>
        <dbReference type="ARBA" id="ARBA00007447"/>
    </source>
</evidence>
<dbReference type="GO" id="GO:0005576">
    <property type="term" value="C:extracellular region"/>
    <property type="evidence" value="ECO:0007669"/>
    <property type="project" value="TreeGrafter"/>
</dbReference>
<evidence type="ECO:0000256" key="4">
    <source>
        <dbReference type="ARBA" id="ARBA00022801"/>
    </source>
</evidence>
<proteinExistence type="inferred from homology"/>
<dbReference type="SUPFAM" id="SSF50630">
    <property type="entry name" value="Acid proteases"/>
    <property type="match status" value="1"/>
</dbReference>
<comment type="similarity">
    <text evidence="1">Belongs to the peptidase A1 family.</text>
</comment>
<evidence type="ECO:0000256" key="5">
    <source>
        <dbReference type="ARBA" id="ARBA00023180"/>
    </source>
</evidence>
<dbReference type="CDD" id="cd05476">
    <property type="entry name" value="pepsin_A_like_plant"/>
    <property type="match status" value="1"/>
</dbReference>
<keyword evidence="4" id="KW-0378">Hydrolase</keyword>
<keyword evidence="6" id="KW-0732">Signal</keyword>
<dbReference type="InterPro" id="IPR034161">
    <property type="entry name" value="Pepsin-like_plant"/>
</dbReference>
<evidence type="ECO:0000256" key="3">
    <source>
        <dbReference type="ARBA" id="ARBA00022750"/>
    </source>
</evidence>
<dbReference type="Gene3D" id="2.40.70.10">
    <property type="entry name" value="Acid Proteases"/>
    <property type="match status" value="2"/>
</dbReference>
<dbReference type="InterPro" id="IPR032799">
    <property type="entry name" value="TAXi_C"/>
</dbReference>
<dbReference type="EnsemblPlants" id="LPERR04G19470.1">
    <property type="protein sequence ID" value="LPERR04G19470.1"/>
    <property type="gene ID" value="LPERR04G19470"/>
</dbReference>
<dbReference type="PROSITE" id="PS51767">
    <property type="entry name" value="PEPTIDASE_A1"/>
    <property type="match status" value="1"/>
</dbReference>
<protein>
    <recommendedName>
        <fullName evidence="7">Peptidase A1 domain-containing protein</fullName>
    </recommendedName>
</protein>
<dbReference type="Pfam" id="PF14541">
    <property type="entry name" value="TAXi_C"/>
    <property type="match status" value="1"/>
</dbReference>
<reference evidence="9" key="2">
    <citation type="submission" date="2013-12" db="EMBL/GenBank/DDBJ databases">
        <authorList>
            <person name="Yu Y."/>
            <person name="Lee S."/>
            <person name="de Baynast K."/>
            <person name="Wissotski M."/>
            <person name="Liu L."/>
            <person name="Talag J."/>
            <person name="Goicoechea J."/>
            <person name="Angelova A."/>
            <person name="Jetty R."/>
            <person name="Kudrna D."/>
            <person name="Golser W."/>
            <person name="Rivera L."/>
            <person name="Zhang J."/>
            <person name="Wing R."/>
        </authorList>
    </citation>
    <scope>NUCLEOTIDE SEQUENCE</scope>
</reference>
<dbReference type="PANTHER" id="PTHR47967:SF96">
    <property type="entry name" value="OS08G0207800 PROTEIN"/>
    <property type="match status" value="1"/>
</dbReference>
<feature type="chain" id="PRO_5002348527" description="Peptidase A1 domain-containing protein" evidence="6">
    <location>
        <begin position="21"/>
        <end position="449"/>
    </location>
</feature>
<reference evidence="8" key="3">
    <citation type="submission" date="2015-04" db="UniProtKB">
        <authorList>
            <consortium name="EnsemblPlants"/>
        </authorList>
    </citation>
    <scope>IDENTIFICATION</scope>
</reference>
<evidence type="ECO:0000256" key="6">
    <source>
        <dbReference type="SAM" id="SignalP"/>
    </source>
</evidence>
<dbReference type="eggNOG" id="KOG1339">
    <property type="taxonomic scope" value="Eukaryota"/>
</dbReference>
<dbReference type="PANTHER" id="PTHR47967">
    <property type="entry name" value="OS07G0603500 PROTEIN-RELATED"/>
    <property type="match status" value="1"/>
</dbReference>
<dbReference type="InterPro" id="IPR033121">
    <property type="entry name" value="PEPTIDASE_A1"/>
</dbReference>
<evidence type="ECO:0000313" key="8">
    <source>
        <dbReference type="EnsemblPlants" id="LPERR04G19470.1"/>
    </source>
</evidence>
<name>A0A0D9W8W2_9ORYZ</name>
<keyword evidence="3" id="KW-0064">Aspartyl protease</keyword>
<dbReference type="GO" id="GO:0006508">
    <property type="term" value="P:proteolysis"/>
    <property type="evidence" value="ECO:0007669"/>
    <property type="project" value="UniProtKB-KW"/>
</dbReference>
<dbReference type="STRING" id="77586.A0A0D9W8W2"/>
<evidence type="ECO:0000256" key="2">
    <source>
        <dbReference type="ARBA" id="ARBA00022670"/>
    </source>
</evidence>
<dbReference type="AlphaFoldDB" id="A0A0D9W8W2"/>